<evidence type="ECO:0000256" key="2">
    <source>
        <dbReference type="ARBA" id="ARBA00022723"/>
    </source>
</evidence>
<keyword evidence="2" id="KW-0479">Metal-binding</keyword>
<evidence type="ECO:0000256" key="8">
    <source>
        <dbReference type="RuleBase" id="RU367043"/>
    </source>
</evidence>
<feature type="region of interest" description="Disordered" evidence="9">
    <location>
        <begin position="70"/>
        <end position="95"/>
    </location>
</feature>
<comment type="subcellular location">
    <subcellularLocation>
        <location evidence="8">Mitochondrion inner membrane</location>
        <topology evidence="8">Peripheral membrane protein</topology>
        <orientation evidence="8">Intermembrane side</orientation>
    </subcellularLocation>
</comment>
<dbReference type="InterPro" id="IPR035427">
    <property type="entry name" value="Tim10-like_dom_sf"/>
</dbReference>
<dbReference type="PANTHER" id="PTHR13172">
    <property type="entry name" value="MITOCHONDRIAL IMPORT INNER MEMBRANE TRANSLOCASE SUBUNIT TIM9B"/>
    <property type="match status" value="1"/>
</dbReference>
<keyword evidence="8" id="KW-0143">Chaperone</keyword>
<dbReference type="InterPro" id="IPR004217">
    <property type="entry name" value="Tim10-like"/>
</dbReference>
<reference evidence="12" key="1">
    <citation type="submission" date="2016-11" db="UniProtKB">
        <authorList>
            <consortium name="WormBaseParasite"/>
        </authorList>
    </citation>
    <scope>IDENTIFICATION</scope>
</reference>
<keyword evidence="5 8" id="KW-0811">Translocation</keyword>
<comment type="domain">
    <text evidence="8">The twin CX3C motif contains 4 conserved Cys residues that form 2 disulfide bonds in the mitochondrial intermembrane space.</text>
</comment>
<dbReference type="WBParaSite" id="L893_g34104.t1">
    <property type="protein sequence ID" value="L893_g34104.t1"/>
    <property type="gene ID" value="L893_g34104"/>
</dbReference>
<dbReference type="SUPFAM" id="SSF144122">
    <property type="entry name" value="Tim10-like"/>
    <property type="match status" value="1"/>
</dbReference>
<keyword evidence="7 8" id="KW-1015">Disulfide bond</keyword>
<dbReference type="GO" id="GO:0005743">
    <property type="term" value="C:mitochondrial inner membrane"/>
    <property type="evidence" value="ECO:0007669"/>
    <property type="project" value="UniProtKB-SubCell"/>
</dbReference>
<accession>A0A1I8A8L7</accession>
<evidence type="ECO:0000256" key="9">
    <source>
        <dbReference type="SAM" id="MobiDB-lite"/>
    </source>
</evidence>
<comment type="subunit">
    <text evidence="8">Heterohexamer.</text>
</comment>
<comment type="similarity">
    <text evidence="8">Belongs to the small Tim family.</text>
</comment>
<evidence type="ECO:0000256" key="4">
    <source>
        <dbReference type="ARBA" id="ARBA00022927"/>
    </source>
</evidence>
<dbReference type="GO" id="GO:0046872">
    <property type="term" value="F:metal ion binding"/>
    <property type="evidence" value="ECO:0007669"/>
    <property type="project" value="UniProtKB-KW"/>
</dbReference>
<dbReference type="Proteomes" id="UP000095287">
    <property type="component" value="Unplaced"/>
</dbReference>
<keyword evidence="1 8" id="KW-0813">Transport</keyword>
<evidence type="ECO:0000259" key="10">
    <source>
        <dbReference type="Pfam" id="PF02953"/>
    </source>
</evidence>
<evidence type="ECO:0000313" key="11">
    <source>
        <dbReference type="Proteomes" id="UP000095287"/>
    </source>
</evidence>
<keyword evidence="8" id="KW-0472">Membrane</keyword>
<keyword evidence="11" id="KW-1185">Reference proteome</keyword>
<protein>
    <recommendedName>
        <fullName evidence="8">Mitochondrial import inner membrane translocase subunit</fullName>
    </recommendedName>
</protein>
<dbReference type="Pfam" id="PF02953">
    <property type="entry name" value="zf-Tim10_DDP"/>
    <property type="match status" value="1"/>
</dbReference>
<keyword evidence="4 8" id="KW-0653">Protein transport</keyword>
<feature type="domain" description="Tim10-like" evidence="10">
    <location>
        <begin position="3"/>
        <end position="60"/>
    </location>
</feature>
<dbReference type="Gene3D" id="1.10.287.810">
    <property type="entry name" value="Mitochondrial import inner membrane translocase subunit tim13 like domains"/>
    <property type="match status" value="1"/>
</dbReference>
<comment type="function">
    <text evidence="8">Mitochondrial intermembrane chaperone that participates in the import and insertion of some multi-pass transmembrane proteins into the mitochondrial inner membrane. Also required for the transfer of beta-barrel precursors from the TOM complex to the sorting and assembly machinery (SAM complex) of the outer membrane. Acts as a chaperone-like protein that protects the hydrophobic precursors from aggregation and guide them through the mitochondrial intermembrane space.</text>
</comment>
<dbReference type="GO" id="GO:0015031">
    <property type="term" value="P:protein transport"/>
    <property type="evidence" value="ECO:0007669"/>
    <property type="project" value="UniProtKB-KW"/>
</dbReference>
<evidence type="ECO:0000256" key="7">
    <source>
        <dbReference type="ARBA" id="ARBA00023157"/>
    </source>
</evidence>
<feature type="compositionally biased region" description="Low complexity" evidence="9">
    <location>
        <begin position="75"/>
        <end position="95"/>
    </location>
</feature>
<dbReference type="InterPro" id="IPR050673">
    <property type="entry name" value="Mito_inner_translocase_sub"/>
</dbReference>
<keyword evidence="3" id="KW-0862">Zinc</keyword>
<evidence type="ECO:0000256" key="5">
    <source>
        <dbReference type="ARBA" id="ARBA00023010"/>
    </source>
</evidence>
<evidence type="ECO:0000256" key="1">
    <source>
        <dbReference type="ARBA" id="ARBA00022448"/>
    </source>
</evidence>
<evidence type="ECO:0000313" key="12">
    <source>
        <dbReference type="WBParaSite" id="L893_g34104.t1"/>
    </source>
</evidence>
<name>A0A1I8A8L7_9BILA</name>
<keyword evidence="8" id="KW-0999">Mitochondrion inner membrane</keyword>
<sequence>MADSSQLKEFLSVYNTLTERCFQACVSDFNEHKLGDVESQCVNSCMDKQMRVNRRLMIVFAEQAPKALFGKQSGSPVTPETTTTALTSTPATAAS</sequence>
<dbReference type="AlphaFoldDB" id="A0A1I8A8L7"/>
<keyword evidence="6 8" id="KW-0496">Mitochondrion</keyword>
<organism evidence="11 12">
    <name type="scientific">Steinernema glaseri</name>
    <dbReference type="NCBI Taxonomy" id="37863"/>
    <lineage>
        <taxon>Eukaryota</taxon>
        <taxon>Metazoa</taxon>
        <taxon>Ecdysozoa</taxon>
        <taxon>Nematoda</taxon>
        <taxon>Chromadorea</taxon>
        <taxon>Rhabditida</taxon>
        <taxon>Tylenchina</taxon>
        <taxon>Panagrolaimomorpha</taxon>
        <taxon>Strongyloidoidea</taxon>
        <taxon>Steinernematidae</taxon>
        <taxon>Steinernema</taxon>
    </lineage>
</organism>
<evidence type="ECO:0000256" key="3">
    <source>
        <dbReference type="ARBA" id="ARBA00022833"/>
    </source>
</evidence>
<evidence type="ECO:0000256" key="6">
    <source>
        <dbReference type="ARBA" id="ARBA00023128"/>
    </source>
</evidence>
<proteinExistence type="inferred from homology"/>